<dbReference type="EMBL" id="GBHO01005793">
    <property type="protein sequence ID" value="JAG37811.1"/>
    <property type="molecule type" value="Transcribed_RNA"/>
</dbReference>
<sequence length="529" mass="57988">MNSGRESKYLTPCRSFGLKRISKKTPSTPGSSGSGAGKSVNSPFTSPLIVTAARTVPCVEKKRLSLQDSLWSTPLINKTSLKMGLSKPSGKLKTTRLLHPKDLLNNGATSGSSRNDCLDDGGVQRLGMVVEDRSKSMFSSSEESHETVSPKCSDVCTTPKSNLVNSTKRVNTIASSHKTSLGKIPDVGTTPKSVPGVCSGSDSSPNMSITCWGTDNSTKISLENCSVNNIKNGFLGWDSDSGEAVSLNSVLERFKRFLENRIINSNEACSHSSLNSVCHMDCTSNADASSESGTTIPYMTSLDVNHTVESNAQDVAGSPDCTSHSESASFPESKLHVDISKKCQLARKEKSCATKSLNDEDERRSYPNSVLFDSETEDETDNIWDFEPTLRPAPEIYKVKQNKTGKLSLKKQPASRISKRHATNKKSVMKTVNHEESSDCEIVTGQESGSPDTKSDTEKQLEKDIRKWLEGGQRVIHEIIEEVRLQKDREMTVMEVLLEQGVDPNLVGYDPQREEFLAFDKFMLQNHIS</sequence>
<accession>A0A0A9Z1Q7</accession>
<protein>
    <submittedName>
        <fullName evidence="2">Uncharacterized protein</fullName>
    </submittedName>
</protein>
<organism evidence="2">
    <name type="scientific">Lygus hesperus</name>
    <name type="common">Western plant bug</name>
    <dbReference type="NCBI Taxonomy" id="30085"/>
    <lineage>
        <taxon>Eukaryota</taxon>
        <taxon>Metazoa</taxon>
        <taxon>Ecdysozoa</taxon>
        <taxon>Arthropoda</taxon>
        <taxon>Hexapoda</taxon>
        <taxon>Insecta</taxon>
        <taxon>Pterygota</taxon>
        <taxon>Neoptera</taxon>
        <taxon>Paraneoptera</taxon>
        <taxon>Hemiptera</taxon>
        <taxon>Heteroptera</taxon>
        <taxon>Panheteroptera</taxon>
        <taxon>Cimicomorpha</taxon>
        <taxon>Miridae</taxon>
        <taxon>Mirini</taxon>
        <taxon>Lygus</taxon>
    </lineage>
</organism>
<dbReference type="AlphaFoldDB" id="A0A0A9Z1Q7"/>
<gene>
    <name evidence="2" type="ORF">CM83_85562</name>
</gene>
<feature type="region of interest" description="Disordered" evidence="1">
    <location>
        <begin position="20"/>
        <end position="42"/>
    </location>
</feature>
<evidence type="ECO:0000313" key="2">
    <source>
        <dbReference type="EMBL" id="JAG37811.1"/>
    </source>
</evidence>
<evidence type="ECO:0000256" key="1">
    <source>
        <dbReference type="SAM" id="MobiDB-lite"/>
    </source>
</evidence>
<reference evidence="2" key="2">
    <citation type="submission" date="2014-07" db="EMBL/GenBank/DDBJ databases">
        <authorList>
            <person name="Hull J."/>
        </authorList>
    </citation>
    <scope>NUCLEOTIDE SEQUENCE</scope>
</reference>
<name>A0A0A9Z1Q7_LYGHE</name>
<reference evidence="2" key="1">
    <citation type="journal article" date="2014" name="PLoS ONE">
        <title>Transcriptome-Based Identification of ABC Transporters in the Western Tarnished Plant Bug Lygus hesperus.</title>
        <authorList>
            <person name="Hull J.J."/>
            <person name="Chaney K."/>
            <person name="Geib S.M."/>
            <person name="Fabrick J.A."/>
            <person name="Brent C.S."/>
            <person name="Walsh D."/>
            <person name="Lavine L.C."/>
        </authorList>
    </citation>
    <scope>NUCLEOTIDE SEQUENCE</scope>
</reference>
<feature type="compositionally biased region" description="Basic residues" evidence="1">
    <location>
        <begin position="417"/>
        <end position="428"/>
    </location>
</feature>
<feature type="region of interest" description="Disordered" evidence="1">
    <location>
        <begin position="403"/>
        <end position="458"/>
    </location>
</feature>
<proteinExistence type="predicted"/>